<protein>
    <recommendedName>
        <fullName evidence="7">HCP-like protein</fullName>
    </recommendedName>
</protein>
<dbReference type="GO" id="GO:0036503">
    <property type="term" value="P:ERAD pathway"/>
    <property type="evidence" value="ECO:0007669"/>
    <property type="project" value="TreeGrafter"/>
</dbReference>
<gene>
    <name evidence="5" type="ORF">CPB83DRAFT_454137</name>
</gene>
<dbReference type="PANTHER" id="PTHR11102">
    <property type="entry name" value="SEL-1-LIKE PROTEIN"/>
    <property type="match status" value="1"/>
</dbReference>
<dbReference type="InterPro" id="IPR006597">
    <property type="entry name" value="Sel1-like"/>
</dbReference>
<feature type="compositionally biased region" description="Basic and acidic residues" evidence="2">
    <location>
        <begin position="875"/>
        <end position="888"/>
    </location>
</feature>
<feature type="region of interest" description="Disordered" evidence="2">
    <location>
        <begin position="813"/>
        <end position="841"/>
    </location>
</feature>
<accession>A0A9P6JMS8</accession>
<dbReference type="GO" id="GO:0005789">
    <property type="term" value="C:endoplasmic reticulum membrane"/>
    <property type="evidence" value="ECO:0007669"/>
    <property type="project" value="TreeGrafter"/>
</dbReference>
<evidence type="ECO:0000256" key="3">
    <source>
        <dbReference type="SAM" id="Phobius"/>
    </source>
</evidence>
<dbReference type="InterPro" id="IPR011990">
    <property type="entry name" value="TPR-like_helical_dom_sf"/>
</dbReference>
<evidence type="ECO:0000313" key="6">
    <source>
        <dbReference type="Proteomes" id="UP000807306"/>
    </source>
</evidence>
<reference evidence="5" key="1">
    <citation type="submission" date="2020-11" db="EMBL/GenBank/DDBJ databases">
        <authorList>
            <consortium name="DOE Joint Genome Institute"/>
            <person name="Ahrendt S."/>
            <person name="Riley R."/>
            <person name="Andreopoulos W."/>
            <person name="Labutti K."/>
            <person name="Pangilinan J."/>
            <person name="Ruiz-Duenas F.J."/>
            <person name="Barrasa J.M."/>
            <person name="Sanchez-Garcia M."/>
            <person name="Camarero S."/>
            <person name="Miyauchi S."/>
            <person name="Serrano A."/>
            <person name="Linde D."/>
            <person name="Babiker R."/>
            <person name="Drula E."/>
            <person name="Ayuso-Fernandez I."/>
            <person name="Pacheco R."/>
            <person name="Padilla G."/>
            <person name="Ferreira P."/>
            <person name="Barriuso J."/>
            <person name="Kellner H."/>
            <person name="Castanera R."/>
            <person name="Alfaro M."/>
            <person name="Ramirez L."/>
            <person name="Pisabarro A.G."/>
            <person name="Kuo A."/>
            <person name="Tritt A."/>
            <person name="Lipzen A."/>
            <person name="He G."/>
            <person name="Yan M."/>
            <person name="Ng V."/>
            <person name="Cullen D."/>
            <person name="Martin F."/>
            <person name="Rosso M.-N."/>
            <person name="Henrissat B."/>
            <person name="Hibbett D."/>
            <person name="Martinez A.T."/>
            <person name="Grigoriev I.V."/>
        </authorList>
    </citation>
    <scope>NUCLEOTIDE SEQUENCE</scope>
    <source>
        <strain evidence="5">CBS 506.95</strain>
    </source>
</reference>
<evidence type="ECO:0000256" key="4">
    <source>
        <dbReference type="SAM" id="SignalP"/>
    </source>
</evidence>
<organism evidence="5 6">
    <name type="scientific">Crepidotus variabilis</name>
    <dbReference type="NCBI Taxonomy" id="179855"/>
    <lineage>
        <taxon>Eukaryota</taxon>
        <taxon>Fungi</taxon>
        <taxon>Dikarya</taxon>
        <taxon>Basidiomycota</taxon>
        <taxon>Agaricomycotina</taxon>
        <taxon>Agaricomycetes</taxon>
        <taxon>Agaricomycetidae</taxon>
        <taxon>Agaricales</taxon>
        <taxon>Agaricineae</taxon>
        <taxon>Crepidotaceae</taxon>
        <taxon>Crepidotus</taxon>
    </lineage>
</organism>
<feature type="transmembrane region" description="Helical" evidence="3">
    <location>
        <begin position="912"/>
        <end position="931"/>
    </location>
</feature>
<feature type="region of interest" description="Disordered" evidence="2">
    <location>
        <begin position="941"/>
        <end position="978"/>
    </location>
</feature>
<keyword evidence="4" id="KW-0732">Signal</keyword>
<evidence type="ECO:0008006" key="7">
    <source>
        <dbReference type="Google" id="ProtNLM"/>
    </source>
</evidence>
<evidence type="ECO:0000313" key="5">
    <source>
        <dbReference type="EMBL" id="KAF9526637.1"/>
    </source>
</evidence>
<dbReference type="SUPFAM" id="SSF81901">
    <property type="entry name" value="HCP-like"/>
    <property type="match status" value="3"/>
</dbReference>
<dbReference type="EMBL" id="MU157869">
    <property type="protein sequence ID" value="KAF9526637.1"/>
    <property type="molecule type" value="Genomic_DNA"/>
</dbReference>
<keyword evidence="3" id="KW-1133">Transmembrane helix</keyword>
<keyword evidence="3" id="KW-0472">Membrane</keyword>
<dbReference type="OrthoDB" id="27934at2759"/>
<comment type="similarity">
    <text evidence="1">Belongs to the sel-1 family.</text>
</comment>
<dbReference type="PANTHER" id="PTHR11102:SF147">
    <property type="entry name" value="SEL1L ADAPTOR SUBUNIT OF ERAD E3 UBIQUITIN LIGASE"/>
    <property type="match status" value="1"/>
</dbReference>
<proteinExistence type="inferred from homology"/>
<sequence length="978" mass="108336">MERRNRLYALKATWLAFGLIALAAISSARDTPAQDAISGTTSLSANARTTSSLSTKTSTEVVAPSQQPTSGSIPHDAEKQEQDQQSAEAARAYKNAMATLTTLKIHNNLYNHAGVFSGGYGNPKSLLSSFLPNFQGQGPFGSLIRIVLRLHQMIMNRILTIFSQDVLFTIVKERQEELRGKAIKVVDLLEHSAELGNTDALFTLAHISLFPPTHHFALDARHAYEAYQEHATRTGNATSQSILAFFHATGYKGIVPVDQAKAQLYSTFAANGGDKGAQMQLGYRYWSGIGTSETCHSSLAWYGSAAEQAMAKFLSGPPGGRTLLQTATRISDLEGGVYGPGSSVASTGVNAGRAAIKAGLARAAGETWEDVLEYYLFNAERGEIDFAYRLGKIYYQGSIYASPGGIASGSEGVGAIPRDFKSARKYFHQIARQVWPVDPPSALVTKDEHRPVNYAAASAGYLGRMYLRGEGLKQDFKVAKAWFERGADHGDRECHNGLGIIYRDGLGVRADMKKALAHFNAAAGQELAEAQVNIGKYHYDRGEVTLATTYFDTAIRNGSPFEASYYLGEIHSAQASNNKLPTHITSSSCAMAVSYYKLVAERGIWDDDLLRDAEAAWMAGSDQDKEVAILKWWLAAERGSEIAQNNLAYVLDQDKSILRLTRFSPITPSNDTAHLALTQWIRAAGQRNIDALVKVGDYYYHGLGVPNEDEHLRFEKAARYYRSASDTQMSALAMWNLGWMYENGVGVPQDFHLAKRYYDSALDTNAEAYLPVVLSLFKLYARSFWHTMMGGTNGLTLWGPDAEDMVVTAKQADGRQIEEGQRADVVDERPPEEEHLSEEEEGPWYFGKAKEEFRRRRGGKSGRTRGEEEDPIQWARERRDADREREGDFGPEDYFDGTLRGRDREDMEVDEFGETLILVLLCLVISVLLYIRTRMVERMRREQREQQGQNAQAPVNGNGNGVFPPPNDQGRGDWAILR</sequence>
<keyword evidence="6" id="KW-1185">Reference proteome</keyword>
<dbReference type="Proteomes" id="UP000807306">
    <property type="component" value="Unassembled WGS sequence"/>
</dbReference>
<comment type="caution">
    <text evidence="5">The sequence shown here is derived from an EMBL/GenBank/DDBJ whole genome shotgun (WGS) entry which is preliminary data.</text>
</comment>
<feature type="chain" id="PRO_5040189182" description="HCP-like protein" evidence="4">
    <location>
        <begin position="29"/>
        <end position="978"/>
    </location>
</feature>
<feature type="region of interest" description="Disordered" evidence="2">
    <location>
        <begin position="42"/>
        <end position="90"/>
    </location>
</feature>
<name>A0A9P6JMS8_9AGAR</name>
<dbReference type="SMART" id="SM00671">
    <property type="entry name" value="SEL1"/>
    <property type="match status" value="9"/>
</dbReference>
<dbReference type="Pfam" id="PF08238">
    <property type="entry name" value="Sel1"/>
    <property type="match status" value="7"/>
</dbReference>
<feature type="compositionally biased region" description="Basic and acidic residues" evidence="2">
    <location>
        <begin position="813"/>
        <end position="834"/>
    </location>
</feature>
<dbReference type="InterPro" id="IPR050767">
    <property type="entry name" value="Sel1_AlgK"/>
</dbReference>
<dbReference type="Gene3D" id="1.25.40.10">
    <property type="entry name" value="Tetratricopeptide repeat domain"/>
    <property type="match status" value="3"/>
</dbReference>
<evidence type="ECO:0000256" key="2">
    <source>
        <dbReference type="SAM" id="MobiDB-lite"/>
    </source>
</evidence>
<feature type="signal peptide" evidence="4">
    <location>
        <begin position="1"/>
        <end position="28"/>
    </location>
</feature>
<feature type="region of interest" description="Disordered" evidence="2">
    <location>
        <begin position="855"/>
        <end position="899"/>
    </location>
</feature>
<feature type="compositionally biased region" description="Low complexity" evidence="2">
    <location>
        <begin position="49"/>
        <end position="59"/>
    </location>
</feature>
<dbReference type="AlphaFoldDB" id="A0A9P6JMS8"/>
<keyword evidence="3" id="KW-0812">Transmembrane</keyword>
<evidence type="ECO:0000256" key="1">
    <source>
        <dbReference type="ARBA" id="ARBA00038101"/>
    </source>
</evidence>